<evidence type="ECO:0000313" key="1">
    <source>
        <dbReference type="EMBL" id="HEB95747.1"/>
    </source>
</evidence>
<gene>
    <name evidence="1" type="ORF">ENI96_04870</name>
</gene>
<dbReference type="EMBL" id="DRKP01000054">
    <property type="protein sequence ID" value="HEB95747.1"/>
    <property type="molecule type" value="Genomic_DNA"/>
</dbReference>
<dbReference type="Proteomes" id="UP000886251">
    <property type="component" value="Unassembled WGS sequence"/>
</dbReference>
<organism evidence="1">
    <name type="scientific">Sedimenticola thiotaurini</name>
    <dbReference type="NCBI Taxonomy" id="1543721"/>
    <lineage>
        <taxon>Bacteria</taxon>
        <taxon>Pseudomonadati</taxon>
        <taxon>Pseudomonadota</taxon>
        <taxon>Gammaproteobacteria</taxon>
        <taxon>Chromatiales</taxon>
        <taxon>Sedimenticolaceae</taxon>
        <taxon>Sedimenticola</taxon>
    </lineage>
</organism>
<proteinExistence type="predicted"/>
<sequence>MNIIEKMYKAPLPVYEVQELTMEEALDVLEAIGEGSHLEPTVVWSGTGDFPVPPDSQSVAG</sequence>
<accession>A0A831RKW6</accession>
<dbReference type="AlphaFoldDB" id="A0A831RKW6"/>
<name>A0A831RKW6_9GAMM</name>
<reference evidence="1" key="1">
    <citation type="journal article" date="2020" name="mSystems">
        <title>Genome- and Community-Level Interaction Insights into Carbon Utilization and Element Cycling Functions of Hydrothermarchaeota in Hydrothermal Sediment.</title>
        <authorList>
            <person name="Zhou Z."/>
            <person name="Liu Y."/>
            <person name="Xu W."/>
            <person name="Pan J."/>
            <person name="Luo Z.H."/>
            <person name="Li M."/>
        </authorList>
    </citation>
    <scope>NUCLEOTIDE SEQUENCE [LARGE SCALE GENOMIC DNA]</scope>
    <source>
        <strain evidence="1">HyVt-443</strain>
    </source>
</reference>
<protein>
    <submittedName>
        <fullName evidence="1">Uncharacterized protein</fullName>
    </submittedName>
</protein>
<comment type="caution">
    <text evidence="1">The sequence shown here is derived from an EMBL/GenBank/DDBJ whole genome shotgun (WGS) entry which is preliminary data.</text>
</comment>